<dbReference type="OrthoDB" id="1271729at2759"/>
<dbReference type="Pfam" id="PF00443">
    <property type="entry name" value="UCH"/>
    <property type="match status" value="1"/>
</dbReference>
<dbReference type="GO" id="GO:0005829">
    <property type="term" value="C:cytosol"/>
    <property type="evidence" value="ECO:0007669"/>
    <property type="project" value="TreeGrafter"/>
</dbReference>
<dbReference type="PANTHER" id="PTHR24006">
    <property type="entry name" value="UBIQUITIN CARBOXYL-TERMINAL HYDROLASE"/>
    <property type="match status" value="1"/>
</dbReference>
<sequence length="291" mass="33663">MSGASDYVSSKKIASHLRELQDNIVEEAFGCRFVSKLRCCNCGHLSVTQEPLIDISLEIEDVDSLPAALESFTKIEKIKYFCERCKTQGPFEKYLLVYSAPSITALHLKRFKNNEIVVQKVDMLVSFPLELGMLLYTSKINNEEIKYDLYVVIVHFGSFISLAHYYSFIRCAPNEWCKFDDNRVVFVEEDFVLAIEAYIMFYAKRGTPWFSDYIQIHVPLIYETSMKHELNKTEDSDSHDQVYCEDQLQDVEIKLVCSSDEEFMDALHEGSHVSSMNETKRKLEDSPSRDD</sequence>
<evidence type="ECO:0000256" key="1">
    <source>
        <dbReference type="SAM" id="MobiDB-lite"/>
    </source>
</evidence>
<dbReference type="InterPro" id="IPR001394">
    <property type="entry name" value="Peptidase_C19_UCH"/>
</dbReference>
<organism evidence="3 4">
    <name type="scientific">Solanum commersonii</name>
    <name type="common">Commerson's wild potato</name>
    <name type="synonym">Commerson's nightshade</name>
    <dbReference type="NCBI Taxonomy" id="4109"/>
    <lineage>
        <taxon>Eukaryota</taxon>
        <taxon>Viridiplantae</taxon>
        <taxon>Streptophyta</taxon>
        <taxon>Embryophyta</taxon>
        <taxon>Tracheophyta</taxon>
        <taxon>Spermatophyta</taxon>
        <taxon>Magnoliopsida</taxon>
        <taxon>eudicotyledons</taxon>
        <taxon>Gunneridae</taxon>
        <taxon>Pentapetalae</taxon>
        <taxon>asterids</taxon>
        <taxon>lamiids</taxon>
        <taxon>Solanales</taxon>
        <taxon>Solanaceae</taxon>
        <taxon>Solanoideae</taxon>
        <taxon>Solaneae</taxon>
        <taxon>Solanum</taxon>
    </lineage>
</organism>
<dbReference type="EMBL" id="JACXVP010000008">
    <property type="protein sequence ID" value="KAG5590672.1"/>
    <property type="molecule type" value="Genomic_DNA"/>
</dbReference>
<reference evidence="3 4" key="1">
    <citation type="submission" date="2020-09" db="EMBL/GenBank/DDBJ databases">
        <title>De no assembly of potato wild relative species, Solanum commersonii.</title>
        <authorList>
            <person name="Cho K."/>
        </authorList>
    </citation>
    <scope>NUCLEOTIDE SEQUENCE [LARGE SCALE GENOMIC DNA]</scope>
    <source>
        <strain evidence="3">LZ3.2</strain>
        <tissue evidence="3">Leaf</tissue>
    </source>
</reference>
<comment type="caution">
    <text evidence="3">The sequence shown here is derived from an EMBL/GenBank/DDBJ whole genome shotgun (WGS) entry which is preliminary data.</text>
</comment>
<feature type="region of interest" description="Disordered" evidence="1">
    <location>
        <begin position="268"/>
        <end position="291"/>
    </location>
</feature>
<dbReference type="InterPro" id="IPR038765">
    <property type="entry name" value="Papain-like_cys_pep_sf"/>
</dbReference>
<dbReference type="SUPFAM" id="SSF54001">
    <property type="entry name" value="Cysteine proteinases"/>
    <property type="match status" value="1"/>
</dbReference>
<evidence type="ECO:0000313" key="4">
    <source>
        <dbReference type="Proteomes" id="UP000824120"/>
    </source>
</evidence>
<dbReference type="PANTHER" id="PTHR24006:SF747">
    <property type="entry name" value="UBIQUITIN CARBOXYL-TERMINAL HYDROLASE 20"/>
    <property type="match status" value="1"/>
</dbReference>
<feature type="compositionally biased region" description="Basic and acidic residues" evidence="1">
    <location>
        <begin position="278"/>
        <end position="291"/>
    </location>
</feature>
<protein>
    <recommendedName>
        <fullName evidence="2">USP domain-containing protein</fullName>
    </recommendedName>
</protein>
<dbReference type="PROSITE" id="PS50235">
    <property type="entry name" value="USP_3"/>
    <property type="match status" value="1"/>
</dbReference>
<proteinExistence type="predicted"/>
<keyword evidence="4" id="KW-1185">Reference proteome</keyword>
<dbReference type="GO" id="GO:0016579">
    <property type="term" value="P:protein deubiquitination"/>
    <property type="evidence" value="ECO:0007669"/>
    <property type="project" value="InterPro"/>
</dbReference>
<evidence type="ECO:0000313" key="3">
    <source>
        <dbReference type="EMBL" id="KAG5590672.1"/>
    </source>
</evidence>
<dbReference type="GO" id="GO:0005634">
    <property type="term" value="C:nucleus"/>
    <property type="evidence" value="ECO:0007669"/>
    <property type="project" value="TreeGrafter"/>
</dbReference>
<dbReference type="InterPro" id="IPR028889">
    <property type="entry name" value="USP"/>
</dbReference>
<dbReference type="InterPro" id="IPR050164">
    <property type="entry name" value="Peptidase_C19"/>
</dbReference>
<evidence type="ECO:0000259" key="2">
    <source>
        <dbReference type="PROSITE" id="PS50235"/>
    </source>
</evidence>
<dbReference type="AlphaFoldDB" id="A0A9J5XU29"/>
<dbReference type="Gene3D" id="3.90.70.10">
    <property type="entry name" value="Cysteine proteinases"/>
    <property type="match status" value="1"/>
</dbReference>
<name>A0A9J5XU29_SOLCO</name>
<dbReference type="Proteomes" id="UP000824120">
    <property type="component" value="Chromosome 8"/>
</dbReference>
<dbReference type="GO" id="GO:0004843">
    <property type="term" value="F:cysteine-type deubiquitinase activity"/>
    <property type="evidence" value="ECO:0007669"/>
    <property type="project" value="InterPro"/>
</dbReference>
<feature type="domain" description="USP" evidence="2">
    <location>
        <begin position="1"/>
        <end position="205"/>
    </location>
</feature>
<gene>
    <name evidence="3" type="ORF">H5410_041186</name>
</gene>
<accession>A0A9J5XU29</accession>